<dbReference type="PANTHER" id="PTHR47529:SF1">
    <property type="entry name" value="PERIPLASMIC CHAPERONE PPID"/>
    <property type="match status" value="1"/>
</dbReference>
<evidence type="ECO:0000256" key="6">
    <source>
        <dbReference type="ARBA" id="ARBA00023136"/>
    </source>
</evidence>
<dbReference type="Gene3D" id="1.10.4030.10">
    <property type="entry name" value="Porin chaperone SurA, peptide-binding domain"/>
    <property type="match status" value="1"/>
</dbReference>
<dbReference type="InterPro" id="IPR046357">
    <property type="entry name" value="PPIase_dom_sf"/>
</dbReference>
<evidence type="ECO:0000313" key="14">
    <source>
        <dbReference type="EMBL" id="ANF57715.1"/>
    </source>
</evidence>
<dbReference type="Pfam" id="PF00639">
    <property type="entry name" value="Rotamase"/>
    <property type="match status" value="1"/>
</dbReference>
<dbReference type="GO" id="GO:0005886">
    <property type="term" value="C:plasma membrane"/>
    <property type="evidence" value="ECO:0007669"/>
    <property type="project" value="UniProtKB-SubCell"/>
</dbReference>
<gene>
    <name evidence="14" type="ORF">A5892_09765</name>
</gene>
<evidence type="ECO:0000256" key="2">
    <source>
        <dbReference type="ARBA" id="ARBA00022475"/>
    </source>
</evidence>
<evidence type="ECO:0000259" key="13">
    <source>
        <dbReference type="PROSITE" id="PS50198"/>
    </source>
</evidence>
<reference evidence="14 15" key="1">
    <citation type="submission" date="2016-04" db="EMBL/GenBank/DDBJ databases">
        <title>Complete Genome Sequence of Halotalea alkalilenta IHB B 13600.</title>
        <authorList>
            <person name="Swarnkar M.K."/>
            <person name="Sharma A."/>
            <person name="Kaushal K."/>
            <person name="Soni R."/>
            <person name="Rana S."/>
            <person name="Singh A.K."/>
            <person name="Gulati A."/>
        </authorList>
    </citation>
    <scope>NUCLEOTIDE SEQUENCE [LARGE SCALE GENOMIC DNA]</scope>
    <source>
        <strain evidence="14 15">IHB B 13600</strain>
    </source>
</reference>
<comment type="similarity">
    <text evidence="8">Belongs to the PpiD chaperone family.</text>
</comment>
<keyword evidence="2" id="KW-1003">Cell membrane</keyword>
<dbReference type="PANTHER" id="PTHR47529">
    <property type="entry name" value="PEPTIDYL-PROLYL CIS-TRANS ISOMERASE D"/>
    <property type="match status" value="1"/>
</dbReference>
<keyword evidence="4 12" id="KW-0812">Transmembrane</keyword>
<name>A0A172YFH1_9GAMM</name>
<evidence type="ECO:0000256" key="5">
    <source>
        <dbReference type="ARBA" id="ARBA00022989"/>
    </source>
</evidence>
<evidence type="ECO:0000256" key="3">
    <source>
        <dbReference type="ARBA" id="ARBA00022519"/>
    </source>
</evidence>
<dbReference type="EMBL" id="CP015243">
    <property type="protein sequence ID" value="ANF57715.1"/>
    <property type="molecule type" value="Genomic_DNA"/>
</dbReference>
<dbReference type="InterPro" id="IPR052029">
    <property type="entry name" value="PpiD_chaperone"/>
</dbReference>
<organism evidence="14 15">
    <name type="scientific">Halotalea alkalilenta</name>
    <dbReference type="NCBI Taxonomy" id="376489"/>
    <lineage>
        <taxon>Bacteria</taxon>
        <taxon>Pseudomonadati</taxon>
        <taxon>Pseudomonadota</taxon>
        <taxon>Gammaproteobacteria</taxon>
        <taxon>Oceanospirillales</taxon>
        <taxon>Halomonadaceae</taxon>
        <taxon>Halotalea</taxon>
    </lineage>
</organism>
<dbReference type="SUPFAM" id="SSF54534">
    <property type="entry name" value="FKBP-like"/>
    <property type="match status" value="1"/>
</dbReference>
<accession>A0A172YFH1</accession>
<feature type="transmembrane region" description="Helical" evidence="12">
    <location>
        <begin position="12"/>
        <end position="37"/>
    </location>
</feature>
<evidence type="ECO:0000256" key="4">
    <source>
        <dbReference type="ARBA" id="ARBA00022692"/>
    </source>
</evidence>
<evidence type="ECO:0000256" key="12">
    <source>
        <dbReference type="SAM" id="Phobius"/>
    </source>
</evidence>
<keyword evidence="3" id="KW-0997">Cell inner membrane</keyword>
<dbReference type="AlphaFoldDB" id="A0A172YFH1"/>
<proteinExistence type="inferred from homology"/>
<dbReference type="RefSeq" id="WP_064122640.1">
    <property type="nucleotide sequence ID" value="NZ_CP015243.1"/>
</dbReference>
<dbReference type="SUPFAM" id="SSF109998">
    <property type="entry name" value="Triger factor/SurA peptide-binding domain-like"/>
    <property type="match status" value="1"/>
</dbReference>
<keyword evidence="6 12" id="KW-0472">Membrane</keyword>
<keyword evidence="11" id="KW-0697">Rotamase</keyword>
<evidence type="ECO:0000256" key="11">
    <source>
        <dbReference type="PROSITE-ProRule" id="PRU00278"/>
    </source>
</evidence>
<feature type="domain" description="PpiC" evidence="13">
    <location>
        <begin position="256"/>
        <end position="355"/>
    </location>
</feature>
<keyword evidence="11" id="KW-0413">Isomerase</keyword>
<dbReference type="Pfam" id="PF13624">
    <property type="entry name" value="SurA_N_3"/>
    <property type="match status" value="1"/>
</dbReference>
<dbReference type="STRING" id="376489.A5892_09765"/>
<dbReference type="Gene3D" id="3.10.50.40">
    <property type="match status" value="1"/>
</dbReference>
<dbReference type="PROSITE" id="PS50198">
    <property type="entry name" value="PPIC_PPIASE_2"/>
    <property type="match status" value="1"/>
</dbReference>
<evidence type="ECO:0000256" key="9">
    <source>
        <dbReference type="ARBA" id="ARBA00040743"/>
    </source>
</evidence>
<protein>
    <recommendedName>
        <fullName evidence="9">Periplasmic chaperone PpiD</fullName>
    </recommendedName>
    <alternativeName>
        <fullName evidence="10">Periplasmic folding chaperone</fullName>
    </alternativeName>
</protein>
<keyword evidence="5 12" id="KW-1133">Transmembrane helix</keyword>
<dbReference type="GO" id="GO:0003755">
    <property type="term" value="F:peptidyl-prolyl cis-trans isomerase activity"/>
    <property type="evidence" value="ECO:0007669"/>
    <property type="project" value="UniProtKB-KW"/>
</dbReference>
<dbReference type="Proteomes" id="UP000077875">
    <property type="component" value="Chromosome"/>
</dbReference>
<keyword evidence="7" id="KW-0143">Chaperone</keyword>
<dbReference type="PROSITE" id="PS01096">
    <property type="entry name" value="PPIC_PPIASE_1"/>
    <property type="match status" value="1"/>
</dbReference>
<comment type="subcellular location">
    <subcellularLocation>
        <location evidence="1">Cell inner membrane</location>
        <topology evidence="1">Single-pass type II membrane protein</topology>
        <orientation evidence="1">Periplasmic side</orientation>
    </subcellularLocation>
</comment>
<dbReference type="KEGG" id="haa:A5892_09765"/>
<evidence type="ECO:0000256" key="10">
    <source>
        <dbReference type="ARBA" id="ARBA00042775"/>
    </source>
</evidence>
<sequence>MLQDIRDRSKGWGAKIIVGVIVVVFALFGLESLGYLLSGSSNDAATVNGEGISRQSVDEELMRAMRMGQLPPGQEQAARGQFLDQLIQRELLSQYAHGGGMGFSDGQIDQLLVGLPDFHDQSGRFSSQIFLQRLAQIGHSPESFRAYLREDMVIRQLQDGFGLASFSTPSERSRLASLSNETRSFRYATLSPDDLGESPSVDEAELQAYYEAHQADYLRPEQVRLDYIVLDKSTLAQNIEVNDEELREEYARQAADVPRQVSDIVVSIDDQRDEAEARELVATIQSRLAEGEDFAALAREFSDDAASARRGGDLGSVTPGIFGDPFDSTITALEVGQVGEPILFDGALHLLKVTGLDMPSFDELRDQLADQQRMQRIDGEFQQLAQELYDQSFTADDLSSVAEATDLPLQHSEWISRDTDEAPFSEPGVMDAAFSSQVLEEGFNSDVLELGDDRRLVLRVAEHRDQETLPFEQVRDQVREAVIFEKNRSALAQRAEQLIESLRSGEQPSVDWQRADAVGRDAQAPERAVIDAAFSLPRPQQEGPRYGRIALEDGREVVIALDQVGTRDDAAAEGQIATSLRRVEAQSAVGGLFRELNERAEIERH</sequence>
<keyword evidence="15" id="KW-1185">Reference proteome</keyword>
<dbReference type="InterPro" id="IPR000297">
    <property type="entry name" value="PPIase_PpiC"/>
</dbReference>
<dbReference type="InterPro" id="IPR023058">
    <property type="entry name" value="PPIase_PpiC_CS"/>
</dbReference>
<evidence type="ECO:0000313" key="15">
    <source>
        <dbReference type="Proteomes" id="UP000077875"/>
    </source>
</evidence>
<evidence type="ECO:0000256" key="8">
    <source>
        <dbReference type="ARBA" id="ARBA00038408"/>
    </source>
</evidence>
<evidence type="ECO:0000256" key="1">
    <source>
        <dbReference type="ARBA" id="ARBA00004382"/>
    </source>
</evidence>
<dbReference type="InterPro" id="IPR027304">
    <property type="entry name" value="Trigger_fact/SurA_dom_sf"/>
</dbReference>
<evidence type="ECO:0000256" key="7">
    <source>
        <dbReference type="ARBA" id="ARBA00023186"/>
    </source>
</evidence>